<dbReference type="SUPFAM" id="SSF68906">
    <property type="entry name" value="SAP domain"/>
    <property type="match status" value="1"/>
</dbReference>
<protein>
    <submittedName>
        <fullName evidence="2">SAP domain</fullName>
    </submittedName>
</protein>
<proteinExistence type="predicted"/>
<evidence type="ECO:0000313" key="2">
    <source>
        <dbReference type="EMBL" id="DAD70007.1"/>
    </source>
</evidence>
<dbReference type="InterPro" id="IPR036361">
    <property type="entry name" value="SAP_dom_sf"/>
</dbReference>
<organism evidence="2">
    <name type="scientific">Myoviridae sp. ct6F13</name>
    <dbReference type="NCBI Taxonomy" id="2827602"/>
    <lineage>
        <taxon>Viruses</taxon>
        <taxon>Duplodnaviria</taxon>
        <taxon>Heunggongvirae</taxon>
        <taxon>Uroviricota</taxon>
        <taxon>Caudoviricetes</taxon>
    </lineage>
</organism>
<dbReference type="SMART" id="SM00513">
    <property type="entry name" value="SAP"/>
    <property type="match status" value="1"/>
</dbReference>
<dbReference type="Pfam" id="PF02037">
    <property type="entry name" value="SAP"/>
    <property type="match status" value="1"/>
</dbReference>
<evidence type="ECO:0000259" key="1">
    <source>
        <dbReference type="PROSITE" id="PS50800"/>
    </source>
</evidence>
<dbReference type="Gene3D" id="1.10.720.30">
    <property type="entry name" value="SAP domain"/>
    <property type="match status" value="1"/>
</dbReference>
<dbReference type="EMBL" id="BK015859">
    <property type="protein sequence ID" value="DAD70007.1"/>
    <property type="molecule type" value="Genomic_DNA"/>
</dbReference>
<feature type="domain" description="SAP" evidence="1">
    <location>
        <begin position="100"/>
        <end position="134"/>
    </location>
</feature>
<accession>A0A8S5LJH5</accession>
<reference evidence="2" key="1">
    <citation type="journal article" date="2021" name="Proc. Natl. Acad. Sci. U.S.A.">
        <title>A Catalog of Tens of Thousands of Viruses from Human Metagenomes Reveals Hidden Associations with Chronic Diseases.</title>
        <authorList>
            <person name="Tisza M.J."/>
            <person name="Buck C.B."/>
        </authorList>
    </citation>
    <scope>NUCLEOTIDE SEQUENCE</scope>
    <source>
        <strain evidence="2">Ct6F13</strain>
    </source>
</reference>
<name>A0A8S5LJH5_9CAUD</name>
<dbReference type="PROSITE" id="PS50800">
    <property type="entry name" value="SAP"/>
    <property type="match status" value="1"/>
</dbReference>
<sequence>MGFLDFFKRKKKSTSNIDNTFKYNKITTNDISDEVQHTNYKRLQSISVFLNWAQKGYPIGNLDSYPIYMKYELNIIDPSQFHIEMISDGYLEKPNFDTLFTYFKVPELKQILNDNNLPKSGNKATLIERILNNVSNDSLKKIQNNFTGYVLSEKGKEFINRHYDFIEMHKSSKWMISLDEYISKKNQLKFNASFNDIAWGIFNDRNIQYVSEKHWGLARNNILNMSELLVKENKLKDALYFLLAVLYYDLSGLGNNNILYEFKNITYAPGIIDRILKLKEFYSDDLIDSCAFLNQLPFSYFSIDTFKLIVNDLIENDEINLNDYKKYINEPK</sequence>
<dbReference type="InterPro" id="IPR003034">
    <property type="entry name" value="SAP_dom"/>
</dbReference>